<evidence type="ECO:0000256" key="2">
    <source>
        <dbReference type="SAM" id="Phobius"/>
    </source>
</evidence>
<feature type="transmembrane region" description="Helical" evidence="2">
    <location>
        <begin position="61"/>
        <end position="84"/>
    </location>
</feature>
<accession>A0A7H0H5E5</accession>
<organism evidence="3 4">
    <name type="scientific">Tessaracoccus defluvii</name>
    <dbReference type="NCBI Taxonomy" id="1285901"/>
    <lineage>
        <taxon>Bacteria</taxon>
        <taxon>Bacillati</taxon>
        <taxon>Actinomycetota</taxon>
        <taxon>Actinomycetes</taxon>
        <taxon>Propionibacteriales</taxon>
        <taxon>Propionibacteriaceae</taxon>
        <taxon>Tessaracoccus</taxon>
    </lineage>
</organism>
<reference evidence="3 4" key="1">
    <citation type="submission" date="2020-08" db="EMBL/GenBank/DDBJ databases">
        <title>Genome sequence of Tessaracoccus defluvii JCM 17540T.</title>
        <authorList>
            <person name="Hyun D.-W."/>
            <person name="Bae J.-W."/>
        </authorList>
    </citation>
    <scope>NUCLEOTIDE SEQUENCE [LARGE SCALE GENOMIC DNA]</scope>
    <source>
        <strain evidence="3 4">JCM 17540</strain>
    </source>
</reference>
<evidence type="ECO:0000256" key="1">
    <source>
        <dbReference type="SAM" id="MobiDB-lite"/>
    </source>
</evidence>
<dbReference type="AlphaFoldDB" id="A0A7H0H5E5"/>
<dbReference type="Proteomes" id="UP000516117">
    <property type="component" value="Chromosome"/>
</dbReference>
<dbReference type="KEGG" id="tdf:H9L22_16765"/>
<dbReference type="RefSeq" id="WP_187720890.1">
    <property type="nucleotide sequence ID" value="NZ_BAABBL010000010.1"/>
</dbReference>
<evidence type="ECO:0000313" key="3">
    <source>
        <dbReference type="EMBL" id="QNP55761.1"/>
    </source>
</evidence>
<feature type="transmembrane region" description="Helical" evidence="2">
    <location>
        <begin position="24"/>
        <end position="49"/>
    </location>
</feature>
<protein>
    <submittedName>
        <fullName evidence="3">Uncharacterized protein</fullName>
    </submittedName>
</protein>
<gene>
    <name evidence="3" type="ORF">H9L22_16765</name>
</gene>
<feature type="compositionally biased region" description="Low complexity" evidence="1">
    <location>
        <begin position="95"/>
        <end position="118"/>
    </location>
</feature>
<evidence type="ECO:0000313" key="4">
    <source>
        <dbReference type="Proteomes" id="UP000516117"/>
    </source>
</evidence>
<sequence>MSQAATEPVITPGRPIRLEPTAPGFWMTILGVAIAALAPLLGFLTGSSFGRPDGDVAVDPLYWGLFAGVLIGALGVLLAIMGGVRLWRHTHREPVPGVGREPVPVDGGPVPIDDGGAS</sequence>
<feature type="region of interest" description="Disordered" evidence="1">
    <location>
        <begin position="93"/>
        <end position="118"/>
    </location>
</feature>
<keyword evidence="2" id="KW-0812">Transmembrane</keyword>
<keyword evidence="2" id="KW-1133">Transmembrane helix</keyword>
<dbReference type="EMBL" id="CP060789">
    <property type="protein sequence ID" value="QNP55761.1"/>
    <property type="molecule type" value="Genomic_DNA"/>
</dbReference>
<keyword evidence="4" id="KW-1185">Reference proteome</keyword>
<proteinExistence type="predicted"/>
<keyword evidence="2" id="KW-0472">Membrane</keyword>
<name>A0A7H0H5E5_9ACTN</name>